<feature type="region of interest" description="Disordered" evidence="1">
    <location>
        <begin position="1"/>
        <end position="39"/>
    </location>
</feature>
<feature type="compositionally biased region" description="Basic and acidic residues" evidence="1">
    <location>
        <begin position="22"/>
        <end position="39"/>
    </location>
</feature>
<reference evidence="2" key="1">
    <citation type="submission" date="2015-04" db="UniProtKB">
        <authorList>
            <consortium name="EnsemblPlants"/>
        </authorList>
    </citation>
    <scope>IDENTIFICATION</scope>
</reference>
<dbReference type="HOGENOM" id="CLU_1505788_0_0_1"/>
<dbReference type="EnsemblPlants" id="OPUNC02G05440.1">
    <property type="protein sequence ID" value="OPUNC02G05440.1"/>
    <property type="gene ID" value="OPUNC02G05440"/>
</dbReference>
<proteinExistence type="predicted"/>
<evidence type="ECO:0000313" key="3">
    <source>
        <dbReference type="Proteomes" id="UP000026962"/>
    </source>
</evidence>
<feature type="region of interest" description="Disordered" evidence="1">
    <location>
        <begin position="160"/>
        <end position="179"/>
    </location>
</feature>
<reference evidence="2" key="2">
    <citation type="submission" date="2018-05" db="EMBL/GenBank/DDBJ databases">
        <title>OpunRS2 (Oryza punctata Reference Sequence Version 2).</title>
        <authorList>
            <person name="Zhang J."/>
            <person name="Kudrna D."/>
            <person name="Lee S."/>
            <person name="Talag J."/>
            <person name="Welchert J."/>
            <person name="Wing R.A."/>
        </authorList>
    </citation>
    <scope>NUCLEOTIDE SEQUENCE [LARGE SCALE GENOMIC DNA]</scope>
</reference>
<dbReference type="EnsemblPlants" id="OPUNC02G05420.1">
    <property type="protein sequence ID" value="OPUNC02G05420.1"/>
    <property type="gene ID" value="OPUNC02G05420"/>
</dbReference>
<keyword evidence="3" id="KW-1185">Reference proteome</keyword>
<dbReference type="AlphaFoldDB" id="A0A0E0JWF4"/>
<accession>A0A0E0JWF4</accession>
<evidence type="ECO:0000256" key="1">
    <source>
        <dbReference type="SAM" id="MobiDB-lite"/>
    </source>
</evidence>
<feature type="compositionally biased region" description="Pro residues" evidence="1">
    <location>
        <begin position="76"/>
        <end position="87"/>
    </location>
</feature>
<dbReference type="Gramene" id="OPUNC02G05440.1">
    <property type="protein sequence ID" value="OPUNC02G05440.1"/>
    <property type="gene ID" value="OPUNC02G05440"/>
</dbReference>
<organism evidence="2">
    <name type="scientific">Oryza punctata</name>
    <name type="common">Red rice</name>
    <dbReference type="NCBI Taxonomy" id="4537"/>
    <lineage>
        <taxon>Eukaryota</taxon>
        <taxon>Viridiplantae</taxon>
        <taxon>Streptophyta</taxon>
        <taxon>Embryophyta</taxon>
        <taxon>Tracheophyta</taxon>
        <taxon>Spermatophyta</taxon>
        <taxon>Magnoliopsida</taxon>
        <taxon>Liliopsida</taxon>
        <taxon>Poales</taxon>
        <taxon>Poaceae</taxon>
        <taxon>BOP clade</taxon>
        <taxon>Oryzoideae</taxon>
        <taxon>Oryzeae</taxon>
        <taxon>Oryzinae</taxon>
        <taxon>Oryza</taxon>
    </lineage>
</organism>
<feature type="region of interest" description="Disordered" evidence="1">
    <location>
        <begin position="74"/>
        <end position="102"/>
    </location>
</feature>
<name>A0A0E0JWF4_ORYPU</name>
<protein>
    <submittedName>
        <fullName evidence="2">Uncharacterized protein</fullName>
    </submittedName>
</protein>
<dbReference type="Proteomes" id="UP000026962">
    <property type="component" value="Chromosome 2"/>
</dbReference>
<dbReference type="Gramene" id="OPUNC02G05420.1">
    <property type="protein sequence ID" value="OPUNC02G05420.1"/>
    <property type="gene ID" value="OPUNC02G05420"/>
</dbReference>
<sequence>MPRCSHPSPLPLPTTTVLAVASEREERSLEKGETERRGREDKIVLRKILKIAGSKEEEAGRVDRAPAALHVVDCPPVGPPGPPPRSPFPLAFLDSPASRGTRQRLTRVPIESSSPLASFCPGAERVNQLGTVIYSKSSIPPSRSIDRTHAMDGHRVDRVLAGAKKREAETGEDGNGRVN</sequence>
<evidence type="ECO:0000313" key="2">
    <source>
        <dbReference type="EnsemblPlants" id="OPUNC02G05420.1"/>
    </source>
</evidence>
<feature type="compositionally biased region" description="Basic and acidic residues" evidence="1">
    <location>
        <begin position="160"/>
        <end position="169"/>
    </location>
</feature>